<dbReference type="Gene3D" id="3.40.50.80">
    <property type="entry name" value="Nucleotide-binding domain of ferredoxin-NADP reductase (FNR) module"/>
    <property type="match status" value="1"/>
</dbReference>
<dbReference type="PANTHER" id="PTHR30157:SF0">
    <property type="entry name" value="NADPH-DEPENDENT FERRIC-CHELATE REDUCTASE"/>
    <property type="match status" value="1"/>
</dbReference>
<name>L7VZI8_9BACT</name>
<sequence>MAKRGYQGTILRLLGARDHLATVVSTTLLAPHFLRIVFASDSLLGTIDAGPASWLRFWFPDPSGRNIEHQRAYTIVESDPETGEFTIDFVLHEPAGPASHWASNASVGDSIVLTSLGSTTFELPADAPSGYLLAGDAASIPALAAIVATIPAHVPIQLYLEEHDALDRRIPFPEHPNMNIHWVTRTSASALTEAIETRDWGGWRAWACLEMGSLRALRPRLKNDFGFAKVDRFVQAYWRLDGAMGKERSSADEH</sequence>
<proteinExistence type="predicted"/>
<dbReference type="PROSITE" id="PS51384">
    <property type="entry name" value="FAD_FR"/>
    <property type="match status" value="1"/>
</dbReference>
<dbReference type="SUPFAM" id="SSF63380">
    <property type="entry name" value="Riboflavin synthase domain-like"/>
    <property type="match status" value="1"/>
</dbReference>
<reference evidence="2" key="1">
    <citation type="submission" date="2012-09" db="EMBL/GenBank/DDBJ databases">
        <title>Metagenomic Characterization of a Microbial Community in Wastewater Detects High Levels of Antibiotic Resistance.</title>
        <authorList>
            <person name="Abrams M."/>
            <person name="Caldwell A."/>
            <person name="Vandaei E."/>
            <person name="Lee W."/>
            <person name="Perrott J."/>
            <person name="Khan S.Y."/>
            <person name="Ta J."/>
            <person name="Romero D."/>
            <person name="Nguyen V."/>
            <person name="Pourmand N."/>
            <person name="Ouverney C.C."/>
        </authorList>
    </citation>
    <scope>NUCLEOTIDE SEQUENCE</scope>
</reference>
<dbReference type="InterPro" id="IPR017938">
    <property type="entry name" value="Riboflavin_synthase-like_b-brl"/>
</dbReference>
<dbReference type="PANTHER" id="PTHR30157">
    <property type="entry name" value="FERRIC REDUCTASE, NADPH-DEPENDENT"/>
    <property type="match status" value="1"/>
</dbReference>
<dbReference type="AlphaFoldDB" id="L7VZI8"/>
<dbReference type="EMBL" id="JX649904">
    <property type="protein sequence ID" value="AGC72508.1"/>
    <property type="molecule type" value="Genomic_DNA"/>
</dbReference>
<evidence type="ECO:0000313" key="2">
    <source>
        <dbReference type="EMBL" id="AGC72508.1"/>
    </source>
</evidence>
<accession>L7VZI8</accession>
<dbReference type="InterPro" id="IPR039261">
    <property type="entry name" value="FNR_nucleotide-bd"/>
</dbReference>
<protein>
    <submittedName>
        <fullName evidence="2">Transmembrane ATP-binding protein ABC transporter</fullName>
    </submittedName>
</protein>
<dbReference type="InterPro" id="IPR013113">
    <property type="entry name" value="SIP_FAD-bd"/>
</dbReference>
<keyword evidence="2" id="KW-0067">ATP-binding</keyword>
<dbReference type="Pfam" id="PF08021">
    <property type="entry name" value="FAD_binding_9"/>
    <property type="match status" value="1"/>
</dbReference>
<dbReference type="GO" id="GO:0005524">
    <property type="term" value="F:ATP binding"/>
    <property type="evidence" value="ECO:0007669"/>
    <property type="project" value="UniProtKB-KW"/>
</dbReference>
<dbReference type="InterPro" id="IPR017927">
    <property type="entry name" value="FAD-bd_FR_type"/>
</dbReference>
<dbReference type="CDD" id="cd06193">
    <property type="entry name" value="siderophore_interacting"/>
    <property type="match status" value="1"/>
</dbReference>
<organism evidence="2">
    <name type="scientific">uncultured bacterium A1Q1_fos_2059</name>
    <dbReference type="NCBI Taxonomy" id="1256559"/>
    <lineage>
        <taxon>Bacteria</taxon>
        <taxon>environmental samples</taxon>
    </lineage>
</organism>
<dbReference type="Gene3D" id="2.40.30.10">
    <property type="entry name" value="Translation factors"/>
    <property type="match status" value="1"/>
</dbReference>
<keyword evidence="2" id="KW-0472">Membrane</keyword>
<keyword evidence="2" id="KW-0812">Transmembrane</keyword>
<keyword evidence="2" id="KW-0547">Nucleotide-binding</keyword>
<dbReference type="Pfam" id="PF04954">
    <property type="entry name" value="SIP"/>
    <property type="match status" value="1"/>
</dbReference>
<dbReference type="InterPro" id="IPR007037">
    <property type="entry name" value="SIP_rossman_dom"/>
</dbReference>
<dbReference type="GO" id="GO:0016491">
    <property type="term" value="F:oxidoreductase activity"/>
    <property type="evidence" value="ECO:0007669"/>
    <property type="project" value="InterPro"/>
</dbReference>
<dbReference type="InterPro" id="IPR039374">
    <property type="entry name" value="SIP_fam"/>
</dbReference>
<evidence type="ECO:0000259" key="1">
    <source>
        <dbReference type="PROSITE" id="PS51384"/>
    </source>
</evidence>
<feature type="domain" description="FAD-binding FR-type" evidence="1">
    <location>
        <begin position="16"/>
        <end position="124"/>
    </location>
</feature>